<feature type="compositionally biased region" description="Basic and acidic residues" evidence="1">
    <location>
        <begin position="1043"/>
        <end position="1063"/>
    </location>
</feature>
<keyword evidence="3" id="KW-1185">Reference proteome</keyword>
<feature type="compositionally biased region" description="Gly residues" evidence="1">
    <location>
        <begin position="539"/>
        <end position="552"/>
    </location>
</feature>
<feature type="region of interest" description="Disordered" evidence="1">
    <location>
        <begin position="884"/>
        <end position="1146"/>
    </location>
</feature>
<feature type="compositionally biased region" description="Polar residues" evidence="1">
    <location>
        <begin position="816"/>
        <end position="828"/>
    </location>
</feature>
<feature type="region of interest" description="Disordered" evidence="1">
    <location>
        <begin position="436"/>
        <end position="751"/>
    </location>
</feature>
<feature type="compositionally biased region" description="Gly residues" evidence="1">
    <location>
        <begin position="998"/>
        <end position="1016"/>
    </location>
</feature>
<feature type="compositionally biased region" description="Low complexity" evidence="1">
    <location>
        <begin position="397"/>
        <end position="410"/>
    </location>
</feature>
<evidence type="ECO:0000313" key="2">
    <source>
        <dbReference type="EMBL" id="KAI7837045.1"/>
    </source>
</evidence>
<protein>
    <submittedName>
        <fullName evidence="2">Uncharacterized protein</fullName>
    </submittedName>
</protein>
<organism evidence="2 3">
    <name type="scientific">Chlorella ohadii</name>
    <dbReference type="NCBI Taxonomy" id="2649997"/>
    <lineage>
        <taxon>Eukaryota</taxon>
        <taxon>Viridiplantae</taxon>
        <taxon>Chlorophyta</taxon>
        <taxon>core chlorophytes</taxon>
        <taxon>Trebouxiophyceae</taxon>
        <taxon>Chlorellales</taxon>
        <taxon>Chlorellaceae</taxon>
        <taxon>Chlorella clade</taxon>
        <taxon>Chlorella</taxon>
    </lineage>
</organism>
<feature type="compositionally biased region" description="Low complexity" evidence="1">
    <location>
        <begin position="934"/>
        <end position="945"/>
    </location>
</feature>
<feature type="compositionally biased region" description="Low complexity" evidence="1">
    <location>
        <begin position="636"/>
        <end position="661"/>
    </location>
</feature>
<feature type="compositionally biased region" description="Low complexity" evidence="1">
    <location>
        <begin position="559"/>
        <end position="572"/>
    </location>
</feature>
<feature type="compositionally biased region" description="Low complexity" evidence="1">
    <location>
        <begin position="773"/>
        <end position="803"/>
    </location>
</feature>
<feature type="compositionally biased region" description="Low complexity" evidence="1">
    <location>
        <begin position="952"/>
        <end position="963"/>
    </location>
</feature>
<name>A0AAD5DK63_9CHLO</name>
<proteinExistence type="predicted"/>
<dbReference type="Proteomes" id="UP001205105">
    <property type="component" value="Unassembled WGS sequence"/>
</dbReference>
<evidence type="ECO:0000256" key="1">
    <source>
        <dbReference type="SAM" id="MobiDB-lite"/>
    </source>
</evidence>
<gene>
    <name evidence="2" type="ORF">COHA_009122</name>
</gene>
<feature type="compositionally biased region" description="Polar residues" evidence="1">
    <location>
        <begin position="383"/>
        <end position="392"/>
    </location>
</feature>
<reference evidence="2" key="1">
    <citation type="submission" date="2020-11" db="EMBL/GenBank/DDBJ databases">
        <title>Chlorella ohadii genome sequencing and assembly.</title>
        <authorList>
            <person name="Murik O."/>
            <person name="Treves H."/>
            <person name="Kedem I."/>
            <person name="Shotland Y."/>
            <person name="Kaplan A."/>
        </authorList>
    </citation>
    <scope>NUCLEOTIDE SEQUENCE</scope>
    <source>
        <strain evidence="2">1</strain>
    </source>
</reference>
<feature type="compositionally biased region" description="Low complexity" evidence="1">
    <location>
        <begin position="1095"/>
        <end position="1105"/>
    </location>
</feature>
<dbReference type="EMBL" id="JADXDR010000166">
    <property type="protein sequence ID" value="KAI7837045.1"/>
    <property type="molecule type" value="Genomic_DNA"/>
</dbReference>
<feature type="compositionally biased region" description="Low complexity" evidence="1">
    <location>
        <begin position="987"/>
        <end position="997"/>
    </location>
</feature>
<evidence type="ECO:0000313" key="3">
    <source>
        <dbReference type="Proteomes" id="UP001205105"/>
    </source>
</evidence>
<feature type="compositionally biased region" description="Low complexity" evidence="1">
    <location>
        <begin position="1017"/>
        <end position="1027"/>
    </location>
</feature>
<dbReference type="AlphaFoldDB" id="A0AAD5DK63"/>
<feature type="region of interest" description="Disordered" evidence="1">
    <location>
        <begin position="370"/>
        <end position="418"/>
    </location>
</feature>
<sequence length="1274" mass="131566">MRRSATGQLAARALAARPPGADWGGLLTGVRDRLVDRCSLEDHAPAAAQLAALAQQLAASYIEAYCKGCYASLGFGAAVSKADLPRDWLSQLLLQPLLRAACKGPARTLVANSCLLAHAVLRELGGGRWAKSAGVLHAAVDCLKHALKLTGSGALALCAGEALLPVQACISLLGPRLKLAALQGILQICTRAMQRSEWAVRKAAADTLALLAETLLSAGGSNAPIVAGQPQQGLVALEVLAPDMAAAVEAHLKYDRIPQCTHHIEHPQFSLRLRAAPPEAQLCLAAAASQQAAAAVHSVRFWAASGGADVGIEFGLAAEPGSTPTVHRYWLREGQLLQEHSAAAVTASPPRAAPAAAPFVQPAAVPAAATEAARTAAAKNEMPSPTDQHTPQPSVPPERQQQPNVQQPQQGLGRPADAPVAEKVPFESPLASLATAALPSFSPEKQPAPGRPGDRPTAADSPRVATTPTTAAAGWAQPGGSQCPIARPQSPAGQRSSSPDNQQRAPTVRWAASLRPPGEQRLAGLPDWDRSRPDSPVSGAGGITQGSEGGSWRGDRAVQGQEGRLQRLQEQLAANMEQIQRRLDEQQGHSSRSPHSPVNGTWPAGPGQDTCERGSSGESGMPAAWDEQDVLPAPGQRQYVQAAQAAQQEVSAPSSPASSCSGDAESVGGLQNAEEPSSGGSGVVLAVSNPLFGSSRPGTAEGLQSMQDALLPPKRSLRRQGSAQDESVSPRLDRQPRRQNLQASLGSLGSGFGVLHRESEAEVQQFLRGSLAVPRQEQQQQPRQPPAAGAAVAPVDAPAGSAGSNLSGRARGCGPASSSGSPTGQSVGLSHPLSGRSASHTPVVPGGPAALDARWVGSIDLGAILGDSRPASPGKSPLAQLAEQLAGCGSSSEGDSEQPWLTARSGGWHTARSGPAPDRWHPAHSGGSVGGSSGWQARAAAAWRSSSEEGSESGAGASQQQSEHQLAEQPAGAPQQAVAELQLLRISARSRSPSPSGRGPGGSSSQSMGGGGGSRGGSSHRTAGGSADLSDVIQQTYPPEAMQRLERLREQLQDEQLHAERLSPGRQQHAASPPPAARRSSAGGSRRSMSRDSSSRPAAQEAAAGFGAGSTGTGGGGSRGSSSRGSSLWSSPEQQLPRRCDSPELPGLHITLHQAKLLQSAVGRMPGNPGESADAAAIQEALMDVLSGWTLHVQKHYQRAAAEQLAAARRRHGGDAAAVQLEGRRLEAAREAAVRDELSLFVEQTLPRLAEVLSSRELLLRCFEAAAEQDEQEA</sequence>
<feature type="compositionally biased region" description="Gly residues" evidence="1">
    <location>
        <begin position="1106"/>
        <end position="1119"/>
    </location>
</feature>
<comment type="caution">
    <text evidence="2">The sequence shown here is derived from an EMBL/GenBank/DDBJ whole genome shotgun (WGS) entry which is preliminary data.</text>
</comment>
<feature type="region of interest" description="Disordered" evidence="1">
    <location>
        <begin position="773"/>
        <end position="845"/>
    </location>
</feature>
<feature type="compositionally biased region" description="Low complexity" evidence="1">
    <location>
        <begin position="1077"/>
        <end position="1088"/>
    </location>
</feature>
<feature type="compositionally biased region" description="Polar residues" evidence="1">
    <location>
        <begin position="588"/>
        <end position="599"/>
    </location>
</feature>
<accession>A0AAD5DK63</accession>
<feature type="compositionally biased region" description="Polar residues" evidence="1">
    <location>
        <begin position="491"/>
        <end position="505"/>
    </location>
</feature>